<dbReference type="InterPro" id="IPR041490">
    <property type="entry name" value="KstR2_TetR_C"/>
</dbReference>
<dbReference type="AlphaFoldDB" id="A0A9X2GMM6"/>
<keyword evidence="5" id="KW-1185">Reference proteome</keyword>
<dbReference type="InterPro" id="IPR036271">
    <property type="entry name" value="Tet_transcr_reg_TetR-rel_C_sf"/>
</dbReference>
<sequence>MIQDLTDRDTDAGVRIRTAAVLLFARQGYAATSIRDLGKAVNMTNAGIYHHVTSKEALLADLMRVAQRGLIDATERMLAPYRRPADRLSLLIGSLTAVHARSPMTTRVMDGELRSLTPGSAARDEIIGLRDAYEAHWKDALADGVAEGAFRVADERLTRLALMSMCTGTSEWYRPDGRSSLEQVCAEFVAIGLAAVRAPAVASLATADLSLLPDYPWEPLDDRDDDPRPDEARR</sequence>
<feature type="domain" description="HTH tetR-type" evidence="3">
    <location>
        <begin position="10"/>
        <end position="70"/>
    </location>
</feature>
<dbReference type="GO" id="GO:0000976">
    <property type="term" value="F:transcription cis-regulatory region binding"/>
    <property type="evidence" value="ECO:0007669"/>
    <property type="project" value="TreeGrafter"/>
</dbReference>
<dbReference type="EMBL" id="JAMZEB010000002">
    <property type="protein sequence ID" value="MCP2362009.1"/>
    <property type="molecule type" value="Genomic_DNA"/>
</dbReference>
<dbReference type="SUPFAM" id="SSF46689">
    <property type="entry name" value="Homeodomain-like"/>
    <property type="match status" value="1"/>
</dbReference>
<dbReference type="Gene3D" id="1.10.357.10">
    <property type="entry name" value="Tetracycline Repressor, domain 2"/>
    <property type="match status" value="1"/>
</dbReference>
<evidence type="ECO:0000259" key="3">
    <source>
        <dbReference type="PROSITE" id="PS50977"/>
    </source>
</evidence>
<dbReference type="InterPro" id="IPR009057">
    <property type="entry name" value="Homeodomain-like_sf"/>
</dbReference>
<keyword evidence="1 2" id="KW-0238">DNA-binding</keyword>
<protein>
    <submittedName>
        <fullName evidence="4">AcrR family transcriptional regulator</fullName>
    </submittedName>
</protein>
<reference evidence="4" key="1">
    <citation type="submission" date="2022-06" db="EMBL/GenBank/DDBJ databases">
        <title>Sequencing the genomes of 1000 actinobacteria strains.</title>
        <authorList>
            <person name="Klenk H.-P."/>
        </authorList>
    </citation>
    <scope>NUCLEOTIDE SEQUENCE</scope>
    <source>
        <strain evidence="4">DSM 46694</strain>
    </source>
</reference>
<dbReference type="PRINTS" id="PR00455">
    <property type="entry name" value="HTHTETR"/>
</dbReference>
<dbReference type="Pfam" id="PF00440">
    <property type="entry name" value="TetR_N"/>
    <property type="match status" value="1"/>
</dbReference>
<dbReference type="PANTHER" id="PTHR30055">
    <property type="entry name" value="HTH-TYPE TRANSCRIPTIONAL REGULATOR RUTR"/>
    <property type="match status" value="1"/>
</dbReference>
<dbReference type="PANTHER" id="PTHR30055:SF200">
    <property type="entry name" value="HTH-TYPE TRANSCRIPTIONAL REPRESSOR BDCR"/>
    <property type="match status" value="1"/>
</dbReference>
<gene>
    <name evidence="4" type="ORF">HD597_009029</name>
</gene>
<dbReference type="InterPro" id="IPR001647">
    <property type="entry name" value="HTH_TetR"/>
</dbReference>
<dbReference type="RefSeq" id="WP_253752252.1">
    <property type="nucleotide sequence ID" value="NZ_BAABKA010000027.1"/>
</dbReference>
<dbReference type="InterPro" id="IPR050109">
    <property type="entry name" value="HTH-type_TetR-like_transc_reg"/>
</dbReference>
<dbReference type="Pfam" id="PF17932">
    <property type="entry name" value="TetR_C_24"/>
    <property type="match status" value="1"/>
</dbReference>
<organism evidence="4 5">
    <name type="scientific">Nonomuraea thailandensis</name>
    <dbReference type="NCBI Taxonomy" id="1188745"/>
    <lineage>
        <taxon>Bacteria</taxon>
        <taxon>Bacillati</taxon>
        <taxon>Actinomycetota</taxon>
        <taxon>Actinomycetes</taxon>
        <taxon>Streptosporangiales</taxon>
        <taxon>Streptosporangiaceae</taxon>
        <taxon>Nonomuraea</taxon>
    </lineage>
</organism>
<comment type="caution">
    <text evidence="4">The sequence shown here is derived from an EMBL/GenBank/DDBJ whole genome shotgun (WGS) entry which is preliminary data.</text>
</comment>
<evidence type="ECO:0000313" key="4">
    <source>
        <dbReference type="EMBL" id="MCP2362009.1"/>
    </source>
</evidence>
<accession>A0A9X2GMM6</accession>
<evidence type="ECO:0000256" key="2">
    <source>
        <dbReference type="PROSITE-ProRule" id="PRU00335"/>
    </source>
</evidence>
<feature type="DNA-binding region" description="H-T-H motif" evidence="2">
    <location>
        <begin position="33"/>
        <end position="52"/>
    </location>
</feature>
<proteinExistence type="predicted"/>
<dbReference type="SUPFAM" id="SSF48498">
    <property type="entry name" value="Tetracyclin repressor-like, C-terminal domain"/>
    <property type="match status" value="1"/>
</dbReference>
<evidence type="ECO:0000256" key="1">
    <source>
        <dbReference type="ARBA" id="ARBA00023125"/>
    </source>
</evidence>
<dbReference type="GO" id="GO:0003700">
    <property type="term" value="F:DNA-binding transcription factor activity"/>
    <property type="evidence" value="ECO:0007669"/>
    <property type="project" value="TreeGrafter"/>
</dbReference>
<evidence type="ECO:0000313" key="5">
    <source>
        <dbReference type="Proteomes" id="UP001139648"/>
    </source>
</evidence>
<dbReference type="PROSITE" id="PS50977">
    <property type="entry name" value="HTH_TETR_2"/>
    <property type="match status" value="1"/>
</dbReference>
<name>A0A9X2GMM6_9ACTN</name>
<dbReference type="Proteomes" id="UP001139648">
    <property type="component" value="Unassembled WGS sequence"/>
</dbReference>